<dbReference type="PANTHER" id="PTHR43248:SF29">
    <property type="entry name" value="TRIPEPTIDYL AMINOPEPTIDASE"/>
    <property type="match status" value="1"/>
</dbReference>
<keyword evidence="7" id="KW-1185">Reference proteome</keyword>
<dbReference type="SUPFAM" id="SSF53474">
    <property type="entry name" value="alpha/beta-Hydrolases"/>
    <property type="match status" value="1"/>
</dbReference>
<dbReference type="InterPro" id="IPR051601">
    <property type="entry name" value="Serine_prot/Carboxylest_S33"/>
</dbReference>
<keyword evidence="2" id="KW-0732">Signal</keyword>
<dbReference type="Pfam" id="PF08386">
    <property type="entry name" value="Abhydrolase_4"/>
    <property type="match status" value="1"/>
</dbReference>
<comment type="caution">
    <text evidence="6">The sequence shown here is derived from an EMBL/GenBank/DDBJ whole genome shotgun (WGS) entry which is preliminary data.</text>
</comment>
<dbReference type="EMBL" id="JACHDO010000001">
    <property type="protein sequence ID" value="MBB5491572.1"/>
    <property type="molecule type" value="Genomic_DNA"/>
</dbReference>
<evidence type="ECO:0000256" key="2">
    <source>
        <dbReference type="ARBA" id="ARBA00022729"/>
    </source>
</evidence>
<dbReference type="Proteomes" id="UP000579647">
    <property type="component" value="Unassembled WGS sequence"/>
</dbReference>
<organism evidence="6 7">
    <name type="scientific">Nocardiopsis metallicus</name>
    <dbReference type="NCBI Taxonomy" id="179819"/>
    <lineage>
        <taxon>Bacteria</taxon>
        <taxon>Bacillati</taxon>
        <taxon>Actinomycetota</taxon>
        <taxon>Actinomycetes</taxon>
        <taxon>Streptosporangiales</taxon>
        <taxon>Nocardiopsidaceae</taxon>
        <taxon>Nocardiopsis</taxon>
    </lineage>
</organism>
<dbReference type="GO" id="GO:0016787">
    <property type="term" value="F:hydrolase activity"/>
    <property type="evidence" value="ECO:0007669"/>
    <property type="project" value="UniProtKB-KW"/>
</dbReference>
<gene>
    <name evidence="6" type="ORF">HNR07_002709</name>
</gene>
<evidence type="ECO:0000256" key="3">
    <source>
        <dbReference type="ARBA" id="ARBA00022801"/>
    </source>
</evidence>
<comment type="similarity">
    <text evidence="1">Belongs to the peptidase S33 family.</text>
</comment>
<evidence type="ECO:0000259" key="4">
    <source>
        <dbReference type="Pfam" id="PF00561"/>
    </source>
</evidence>
<dbReference type="PROSITE" id="PS51257">
    <property type="entry name" value="PROKAR_LIPOPROTEIN"/>
    <property type="match status" value="1"/>
</dbReference>
<dbReference type="PANTHER" id="PTHR43248">
    <property type="entry name" value="2-SUCCINYL-6-HYDROXY-2,4-CYCLOHEXADIENE-1-CARBOXYLATE SYNTHASE"/>
    <property type="match status" value="1"/>
</dbReference>
<reference evidence="6 7" key="1">
    <citation type="submission" date="2020-08" db="EMBL/GenBank/DDBJ databases">
        <title>Sequencing the genomes of 1000 actinobacteria strains.</title>
        <authorList>
            <person name="Klenk H.-P."/>
        </authorList>
    </citation>
    <scope>NUCLEOTIDE SEQUENCE [LARGE SCALE GENOMIC DNA]</scope>
    <source>
        <strain evidence="6 7">DSM 44598</strain>
    </source>
</reference>
<feature type="domain" description="Peptidase S33 tripeptidyl aminopeptidase-like C-terminal" evidence="5">
    <location>
        <begin position="449"/>
        <end position="549"/>
    </location>
</feature>
<evidence type="ECO:0000256" key="1">
    <source>
        <dbReference type="ARBA" id="ARBA00010088"/>
    </source>
</evidence>
<dbReference type="RefSeq" id="WP_312893781.1">
    <property type="nucleotide sequence ID" value="NZ_BAAAKM010000152.1"/>
</dbReference>
<accession>A0A840W690</accession>
<dbReference type="Pfam" id="PF00561">
    <property type="entry name" value="Abhydrolase_1"/>
    <property type="match status" value="1"/>
</dbReference>
<dbReference type="AlphaFoldDB" id="A0A840W690"/>
<keyword evidence="3" id="KW-0378">Hydrolase</keyword>
<evidence type="ECO:0000313" key="7">
    <source>
        <dbReference type="Proteomes" id="UP000579647"/>
    </source>
</evidence>
<sequence length="553" mass="60490">MRYRSTPALAAGALSMALLTGCSLLPVLEETRDAAVEQFGSALELERFRSQHVNWQPCYTRSEIDEILEFWHVDEDWQRNLECGAMVVPLDYSAPERERIQIALVRQPATGDAEQRRGSLVLNPGGPGGSGLDMLFDEVFSPEIREAYDLVSFDPRGVGGSAPVACHGTGEEEGADRWADLLAWDLEPDDLGDDDLRELDGLAREYAHACAEEAGEDFLAHIGTVNVARDMDLVRQVLGDDELSYVGYSYGTHLGSVYAELYPEKVGSMVLDGGVDLDVSPADTLIDQIGSFQETWELFVEDCAEYRNNCAFTGPDRATEEMSRILASLDEEPLVIYDPEWASEEVVIDGATMLDITMLTLYHEELWPDLSDGLADVAAQDHGRAGYFLGYLYVVAYGHPDEEFDEADQVNADTTRTAIECADHPVDAADLGTSDHRELLERGHEASELFGGLAVWPLMVCSHWVRGEEPPTGFTASGAPPIVVVGTVGDPATPYSWSQSLAQRLESATLVTYEGSGHGVYGFDRNECVDEVIDAYLLEGITPGSGHFCQPVG</sequence>
<evidence type="ECO:0000313" key="6">
    <source>
        <dbReference type="EMBL" id="MBB5491572.1"/>
    </source>
</evidence>
<dbReference type="InterPro" id="IPR029058">
    <property type="entry name" value="AB_hydrolase_fold"/>
</dbReference>
<proteinExistence type="inferred from homology"/>
<protein>
    <submittedName>
        <fullName evidence="6">Pimeloyl-ACP methyl ester carboxylesterase</fullName>
    </submittedName>
</protein>
<dbReference type="Gene3D" id="3.40.50.1820">
    <property type="entry name" value="alpha/beta hydrolase"/>
    <property type="match status" value="1"/>
</dbReference>
<name>A0A840W690_9ACTN</name>
<dbReference type="InterPro" id="IPR013595">
    <property type="entry name" value="Pept_S33_TAP-like_C"/>
</dbReference>
<evidence type="ECO:0000259" key="5">
    <source>
        <dbReference type="Pfam" id="PF08386"/>
    </source>
</evidence>
<feature type="domain" description="AB hydrolase-1" evidence="4">
    <location>
        <begin position="120"/>
        <end position="309"/>
    </location>
</feature>
<dbReference type="InterPro" id="IPR000073">
    <property type="entry name" value="AB_hydrolase_1"/>
</dbReference>